<dbReference type="OrthoDB" id="517377at2759"/>
<proteinExistence type="predicted"/>
<dbReference type="Proteomes" id="UP000007264">
    <property type="component" value="Unassembled WGS sequence"/>
</dbReference>
<name>I0YSF2_COCSC</name>
<protein>
    <submittedName>
        <fullName evidence="1">Uncharacterized protein</fullName>
    </submittedName>
</protein>
<dbReference type="GeneID" id="17039306"/>
<evidence type="ECO:0000313" key="2">
    <source>
        <dbReference type="Proteomes" id="UP000007264"/>
    </source>
</evidence>
<sequence>MGIAFCDGRYDPGIFQQGGTCLLFGDEHKALVEMERLVREHIGCRVAHGSRYYRAEGHHQQSFNTQPIQEKCRATKELIADLELMANADYFVGSSTSGVPGVVAAMRLVLYKKSQVTMADVTYNDMGSKLRRYWGMGGFQNVTVDTVAEGVGSIRRKRVHA</sequence>
<reference evidence="1 2" key="1">
    <citation type="journal article" date="2012" name="Genome Biol.">
        <title>The genome of the polar eukaryotic microalga coccomyxa subellipsoidea reveals traits of cold adaptation.</title>
        <authorList>
            <person name="Blanc G."/>
            <person name="Agarkova I."/>
            <person name="Grimwood J."/>
            <person name="Kuo A."/>
            <person name="Brueggeman A."/>
            <person name="Dunigan D."/>
            <person name="Gurnon J."/>
            <person name="Ladunga I."/>
            <person name="Lindquist E."/>
            <person name="Lucas S."/>
            <person name="Pangilinan J."/>
            <person name="Proschold T."/>
            <person name="Salamov A."/>
            <person name="Schmutz J."/>
            <person name="Weeks D."/>
            <person name="Yamada T."/>
            <person name="Claverie J.M."/>
            <person name="Grigoriev I."/>
            <person name="Van Etten J."/>
            <person name="Lomsadze A."/>
            <person name="Borodovsky M."/>
        </authorList>
    </citation>
    <scope>NUCLEOTIDE SEQUENCE [LARGE SCALE GENOMIC DNA]</scope>
    <source>
        <strain evidence="1 2">C-169</strain>
    </source>
</reference>
<organism evidence="1 2">
    <name type="scientific">Coccomyxa subellipsoidea (strain C-169)</name>
    <name type="common">Green microalga</name>
    <dbReference type="NCBI Taxonomy" id="574566"/>
    <lineage>
        <taxon>Eukaryota</taxon>
        <taxon>Viridiplantae</taxon>
        <taxon>Chlorophyta</taxon>
        <taxon>core chlorophytes</taxon>
        <taxon>Trebouxiophyceae</taxon>
        <taxon>Trebouxiophyceae incertae sedis</taxon>
        <taxon>Coccomyxaceae</taxon>
        <taxon>Coccomyxa</taxon>
        <taxon>Coccomyxa subellipsoidea</taxon>
    </lineage>
</organism>
<accession>I0YSF2</accession>
<comment type="caution">
    <text evidence="1">The sequence shown here is derived from an EMBL/GenBank/DDBJ whole genome shotgun (WGS) entry which is preliminary data.</text>
</comment>
<dbReference type="RefSeq" id="XP_005645865.1">
    <property type="nucleotide sequence ID" value="XM_005645808.1"/>
</dbReference>
<dbReference type="EMBL" id="AGSI01000012">
    <property type="protein sequence ID" value="EIE21321.1"/>
    <property type="molecule type" value="Genomic_DNA"/>
</dbReference>
<evidence type="ECO:0000313" key="1">
    <source>
        <dbReference type="EMBL" id="EIE21321.1"/>
    </source>
</evidence>
<gene>
    <name evidence="1" type="ORF">COCSUDRAFT_56544</name>
</gene>
<dbReference type="KEGG" id="csl:COCSUDRAFT_56544"/>
<keyword evidence="2" id="KW-1185">Reference proteome</keyword>
<dbReference type="AlphaFoldDB" id="I0YSF2"/>